<dbReference type="GO" id="GO:0006629">
    <property type="term" value="P:lipid metabolic process"/>
    <property type="evidence" value="ECO:0007669"/>
    <property type="project" value="InterPro"/>
</dbReference>
<evidence type="ECO:0000259" key="1">
    <source>
        <dbReference type="Pfam" id="PF01764"/>
    </source>
</evidence>
<sequence>MAHQRHQLSPSDAPAATTATEAWLVERIHQNMPTTAQTPEMCDYAAGVASLQMATFQQPPSPTNSTPHSASASWIHRLLAIMLQPFRWPSSPPPPSSLSLDDQHDSDYVLVQPEADLALACAGWQWPWTHSSPPSSSTLPPSWCAVPADEIAHGRRYARYASAAYCLSDSVLAAWSCPPHCQAVPGITRVARVFSAVSTGTRDYIATIAPADTAPPDELIVAFRGTLNLRGLAHDLYFAHASQEIPQEFKSYFATLLLQQSLAPDLEETPCVHAGFYRSLQSVSDEVLAVLEEQCARHPSLNRLTICGHSLGGALAILMALLLLVRRPAWLARMSRIGVYTYGEPRVGNAAFARLVQLALVQSKLTVIRVTNEGDPVPALPPNQLEFAHHPRRWLIAGQDGGTYCMGRDANDGPPADAAIGEEGPNLGRWWPLSDPMAHLRAWDIIFGPWCHGGPA</sequence>
<protein>
    <submittedName>
        <fullName evidence="2">Alpha/Beta hydrolase protein</fullName>
    </submittedName>
</protein>
<dbReference type="OrthoDB" id="438440at2759"/>
<gene>
    <name evidence="2" type="ORF">SYNPS1DRAFT_28605</name>
</gene>
<dbReference type="InterPro" id="IPR002921">
    <property type="entry name" value="Fungal_lipase-type"/>
</dbReference>
<dbReference type="Proteomes" id="UP000278143">
    <property type="component" value="Unassembled WGS sequence"/>
</dbReference>
<accession>A0A4P9Z2H9</accession>
<keyword evidence="2" id="KW-0378">Hydrolase</keyword>
<dbReference type="SUPFAM" id="SSF53474">
    <property type="entry name" value="alpha/beta-Hydrolases"/>
    <property type="match status" value="1"/>
</dbReference>
<dbReference type="EMBL" id="KZ989662">
    <property type="protein sequence ID" value="RKP25670.1"/>
    <property type="molecule type" value="Genomic_DNA"/>
</dbReference>
<dbReference type="AlphaFoldDB" id="A0A4P9Z2H9"/>
<evidence type="ECO:0000313" key="2">
    <source>
        <dbReference type="EMBL" id="RKP25670.1"/>
    </source>
</evidence>
<proteinExistence type="predicted"/>
<dbReference type="Pfam" id="PF01764">
    <property type="entry name" value="Lipase_3"/>
    <property type="match status" value="1"/>
</dbReference>
<dbReference type="InterPro" id="IPR051218">
    <property type="entry name" value="Sec_MonoDiacylglyc_Lipase"/>
</dbReference>
<name>A0A4P9Z2H9_9FUNG</name>
<dbReference type="CDD" id="cd00519">
    <property type="entry name" value="Lipase_3"/>
    <property type="match status" value="1"/>
</dbReference>
<feature type="domain" description="Fungal lipase-type" evidence="1">
    <location>
        <begin position="220"/>
        <end position="383"/>
    </location>
</feature>
<organism evidence="2 3">
    <name type="scientific">Syncephalis pseudoplumigaleata</name>
    <dbReference type="NCBI Taxonomy" id="1712513"/>
    <lineage>
        <taxon>Eukaryota</taxon>
        <taxon>Fungi</taxon>
        <taxon>Fungi incertae sedis</taxon>
        <taxon>Zoopagomycota</taxon>
        <taxon>Zoopagomycotina</taxon>
        <taxon>Zoopagomycetes</taxon>
        <taxon>Zoopagales</taxon>
        <taxon>Piptocephalidaceae</taxon>
        <taxon>Syncephalis</taxon>
    </lineage>
</organism>
<dbReference type="PANTHER" id="PTHR45856">
    <property type="entry name" value="ALPHA/BETA-HYDROLASES SUPERFAMILY PROTEIN"/>
    <property type="match status" value="1"/>
</dbReference>
<keyword evidence="3" id="KW-1185">Reference proteome</keyword>
<evidence type="ECO:0000313" key="3">
    <source>
        <dbReference type="Proteomes" id="UP000278143"/>
    </source>
</evidence>
<dbReference type="Gene3D" id="3.40.50.1820">
    <property type="entry name" value="alpha/beta hydrolase"/>
    <property type="match status" value="1"/>
</dbReference>
<dbReference type="PANTHER" id="PTHR45856:SF25">
    <property type="entry name" value="FUNGAL LIPASE-LIKE DOMAIN-CONTAINING PROTEIN"/>
    <property type="match status" value="1"/>
</dbReference>
<reference evidence="3" key="1">
    <citation type="journal article" date="2018" name="Nat. Microbiol.">
        <title>Leveraging single-cell genomics to expand the fungal tree of life.</title>
        <authorList>
            <person name="Ahrendt S.R."/>
            <person name="Quandt C.A."/>
            <person name="Ciobanu D."/>
            <person name="Clum A."/>
            <person name="Salamov A."/>
            <person name="Andreopoulos B."/>
            <person name="Cheng J.F."/>
            <person name="Woyke T."/>
            <person name="Pelin A."/>
            <person name="Henrissat B."/>
            <person name="Reynolds N.K."/>
            <person name="Benny G.L."/>
            <person name="Smith M.E."/>
            <person name="James T.Y."/>
            <person name="Grigoriev I.V."/>
        </authorList>
    </citation>
    <scope>NUCLEOTIDE SEQUENCE [LARGE SCALE GENOMIC DNA]</scope>
    <source>
        <strain evidence="3">Benny S71-1</strain>
    </source>
</reference>
<dbReference type="GO" id="GO:0016787">
    <property type="term" value="F:hydrolase activity"/>
    <property type="evidence" value="ECO:0007669"/>
    <property type="project" value="UniProtKB-KW"/>
</dbReference>
<dbReference type="InterPro" id="IPR029058">
    <property type="entry name" value="AB_hydrolase_fold"/>
</dbReference>